<reference evidence="1" key="1">
    <citation type="submission" date="2020-05" db="EMBL/GenBank/DDBJ databases">
        <authorList>
            <person name="Chiriac C."/>
            <person name="Salcher M."/>
            <person name="Ghai R."/>
            <person name="Kavagutti S V."/>
        </authorList>
    </citation>
    <scope>NUCLEOTIDE SEQUENCE</scope>
</reference>
<name>A0A6J7WQG6_9CAUD</name>
<proteinExistence type="predicted"/>
<protein>
    <submittedName>
        <fullName evidence="1">Uncharacterized protein</fullName>
    </submittedName>
</protein>
<dbReference type="Gene3D" id="3.30.40.220">
    <property type="match status" value="1"/>
</dbReference>
<sequence>MNPENNLKKRKHMYNMLYKAKLRAKAKEIPCDVDLEYLCSIAPDICPVFGFELLWGRNSKTKRGSSQDASPSLDRINPEKGYVKGNVAIISNKANMIKSNAKLRELYAVADWLHDKLKEIDKYGSLRPPSIFDPANTYVQRPTNPRVNTSAAARQRGGY</sequence>
<accession>A0A6J7WQG6</accession>
<dbReference type="EMBL" id="LR798271">
    <property type="protein sequence ID" value="CAB5218962.1"/>
    <property type="molecule type" value="Genomic_DNA"/>
</dbReference>
<evidence type="ECO:0000313" key="1">
    <source>
        <dbReference type="EMBL" id="CAB5218962.1"/>
    </source>
</evidence>
<organism evidence="1">
    <name type="scientific">uncultured Caudovirales phage</name>
    <dbReference type="NCBI Taxonomy" id="2100421"/>
    <lineage>
        <taxon>Viruses</taxon>
        <taxon>Duplodnaviria</taxon>
        <taxon>Heunggongvirae</taxon>
        <taxon>Uroviricota</taxon>
        <taxon>Caudoviricetes</taxon>
        <taxon>Peduoviridae</taxon>
        <taxon>Maltschvirus</taxon>
        <taxon>Maltschvirus maltsch</taxon>
    </lineage>
</organism>
<gene>
    <name evidence="1" type="ORF">UFOVP229_14</name>
</gene>